<gene>
    <name evidence="2" type="ORF">SAMN05661012_06722</name>
</gene>
<proteinExistence type="predicted"/>
<dbReference type="AlphaFoldDB" id="A0A1K1T3G9"/>
<dbReference type="Proteomes" id="UP000183788">
    <property type="component" value="Unassembled WGS sequence"/>
</dbReference>
<dbReference type="EMBL" id="FPIZ01000061">
    <property type="protein sequence ID" value="SFW91068.1"/>
    <property type="molecule type" value="Genomic_DNA"/>
</dbReference>
<dbReference type="PROSITE" id="PS51257">
    <property type="entry name" value="PROKAR_LIPOPROTEIN"/>
    <property type="match status" value="1"/>
</dbReference>
<feature type="signal peptide" evidence="1">
    <location>
        <begin position="1"/>
        <end position="20"/>
    </location>
</feature>
<keyword evidence="1" id="KW-0732">Signal</keyword>
<evidence type="ECO:0000313" key="3">
    <source>
        <dbReference type="Proteomes" id="UP000183788"/>
    </source>
</evidence>
<evidence type="ECO:0000313" key="2">
    <source>
        <dbReference type="EMBL" id="SFW91068.1"/>
    </source>
</evidence>
<reference evidence="2 3" key="1">
    <citation type="submission" date="2016-11" db="EMBL/GenBank/DDBJ databases">
        <authorList>
            <person name="Jaros S."/>
            <person name="Januszkiewicz K."/>
            <person name="Wedrychowicz H."/>
        </authorList>
    </citation>
    <scope>NUCLEOTIDE SEQUENCE [LARGE SCALE GENOMIC DNA]</scope>
    <source>
        <strain evidence="2 3">DSM 784</strain>
    </source>
</reference>
<sequence>MKRFFCLSFFLILSCSGVMLTIAKCKTRNIDSSKSRLHMAEFKEYGFKIGYPDEWKRGSEANVLSVCKMNCKESQVFCPKIVLNIVAKKEGALLSNYADFFLKKVKEKLNDMHSLSSQTMLVNGYQCTILDFRMSVSGTNLGSTNGIIDLGNFILFVNCMGDNDPVGNYSQYRALFSQVIKSVAKI</sequence>
<organism evidence="2 3">
    <name type="scientific">Chitinophaga sancti</name>
    <dbReference type="NCBI Taxonomy" id="1004"/>
    <lineage>
        <taxon>Bacteria</taxon>
        <taxon>Pseudomonadati</taxon>
        <taxon>Bacteroidota</taxon>
        <taxon>Chitinophagia</taxon>
        <taxon>Chitinophagales</taxon>
        <taxon>Chitinophagaceae</taxon>
        <taxon>Chitinophaga</taxon>
    </lineage>
</organism>
<evidence type="ECO:0000256" key="1">
    <source>
        <dbReference type="SAM" id="SignalP"/>
    </source>
</evidence>
<accession>A0A1K1T3G9</accession>
<name>A0A1K1T3G9_9BACT</name>
<dbReference type="Gene3D" id="3.40.1000.10">
    <property type="entry name" value="Mog1/PsbP, alpha/beta/alpha sandwich"/>
    <property type="match status" value="1"/>
</dbReference>
<protein>
    <submittedName>
        <fullName evidence="2">Uncharacterized protein</fullName>
    </submittedName>
</protein>
<feature type="chain" id="PRO_5011955992" evidence="1">
    <location>
        <begin position="21"/>
        <end position="186"/>
    </location>
</feature>